<evidence type="ECO:0000313" key="1">
    <source>
        <dbReference type="EMBL" id="SKC84125.1"/>
    </source>
</evidence>
<name>A0A1T5M7K0_9FIRM</name>
<dbReference type="EMBL" id="FUZT01000011">
    <property type="protein sequence ID" value="SKC84125.1"/>
    <property type="molecule type" value="Genomic_DNA"/>
</dbReference>
<keyword evidence="2" id="KW-1185">Reference proteome</keyword>
<dbReference type="AlphaFoldDB" id="A0A1T5M7K0"/>
<dbReference type="OrthoDB" id="1754982at2"/>
<protein>
    <submittedName>
        <fullName evidence="1">Uncharacterized protein</fullName>
    </submittedName>
</protein>
<dbReference type="Proteomes" id="UP000190285">
    <property type="component" value="Unassembled WGS sequence"/>
</dbReference>
<accession>A0A1T5M7K0</accession>
<sequence>MERYTKVIELLGSYYTREYKKKKNHKNKIREVKESTVEKFFLQGKAEVLVIMEEQNKEILLDIYSDRKDIKKYLGESFLP</sequence>
<reference evidence="2" key="1">
    <citation type="submission" date="2017-02" db="EMBL/GenBank/DDBJ databases">
        <authorList>
            <person name="Varghese N."/>
            <person name="Submissions S."/>
        </authorList>
    </citation>
    <scope>NUCLEOTIDE SEQUENCE [LARGE SCALE GENOMIC DNA]</scope>
    <source>
        <strain evidence="2">M1</strain>
    </source>
</reference>
<gene>
    <name evidence="1" type="ORF">SAMN02194393_04010</name>
</gene>
<dbReference type="RefSeq" id="WP_079494099.1">
    <property type="nucleotide sequence ID" value="NZ_FUZT01000011.1"/>
</dbReference>
<organism evidence="1 2">
    <name type="scientific">Maledivibacter halophilus</name>
    <dbReference type="NCBI Taxonomy" id="36842"/>
    <lineage>
        <taxon>Bacteria</taxon>
        <taxon>Bacillati</taxon>
        <taxon>Bacillota</taxon>
        <taxon>Clostridia</taxon>
        <taxon>Peptostreptococcales</taxon>
        <taxon>Caminicellaceae</taxon>
        <taxon>Maledivibacter</taxon>
    </lineage>
</organism>
<proteinExistence type="predicted"/>
<evidence type="ECO:0000313" key="2">
    <source>
        <dbReference type="Proteomes" id="UP000190285"/>
    </source>
</evidence>